<dbReference type="SUPFAM" id="SSF63829">
    <property type="entry name" value="Calcium-dependent phosphotriesterase"/>
    <property type="match status" value="1"/>
</dbReference>
<dbReference type="InterPro" id="IPR036514">
    <property type="entry name" value="SGNH_hydro_sf"/>
</dbReference>
<dbReference type="InterPro" id="IPR011042">
    <property type="entry name" value="6-blade_b-propeller_TolB-like"/>
</dbReference>
<protein>
    <recommendedName>
        <fullName evidence="1">DUF7133 domain-containing protein</fullName>
    </recommendedName>
</protein>
<dbReference type="InterPro" id="IPR055557">
    <property type="entry name" value="DUF7133"/>
</dbReference>
<feature type="non-terminal residue" evidence="2">
    <location>
        <position position="1"/>
    </location>
</feature>
<feature type="non-terminal residue" evidence="2">
    <location>
        <position position="415"/>
    </location>
</feature>
<evidence type="ECO:0000259" key="1">
    <source>
        <dbReference type="Pfam" id="PF23500"/>
    </source>
</evidence>
<dbReference type="InterPro" id="IPR013428">
    <property type="entry name" value="Membrane-bound_put_N"/>
</dbReference>
<dbReference type="SUPFAM" id="SSF52266">
    <property type="entry name" value="SGNH hydrolase"/>
    <property type="match status" value="1"/>
</dbReference>
<gene>
    <name evidence="2" type="ORF">METZ01_LOCUS279003</name>
</gene>
<dbReference type="AlphaFoldDB" id="A0A382KPF8"/>
<dbReference type="Gene3D" id="3.40.50.1110">
    <property type="entry name" value="SGNH hydrolase"/>
    <property type="match status" value="1"/>
</dbReference>
<proteinExistence type="predicted"/>
<dbReference type="Pfam" id="PF23500">
    <property type="entry name" value="DUF7133"/>
    <property type="match status" value="1"/>
</dbReference>
<name>A0A382KPF8_9ZZZZ</name>
<organism evidence="2">
    <name type="scientific">marine metagenome</name>
    <dbReference type="NCBI Taxonomy" id="408172"/>
    <lineage>
        <taxon>unclassified sequences</taxon>
        <taxon>metagenomes</taxon>
        <taxon>ecological metagenomes</taxon>
    </lineage>
</organism>
<dbReference type="Gene3D" id="2.120.10.30">
    <property type="entry name" value="TolB, C-terminal domain"/>
    <property type="match status" value="1"/>
</dbReference>
<reference evidence="2" key="1">
    <citation type="submission" date="2018-05" db="EMBL/GenBank/DDBJ databases">
        <authorList>
            <person name="Lanie J.A."/>
            <person name="Ng W.-L."/>
            <person name="Kazmierczak K.M."/>
            <person name="Andrzejewski T.M."/>
            <person name="Davidsen T.M."/>
            <person name="Wayne K.J."/>
            <person name="Tettelin H."/>
            <person name="Glass J.I."/>
            <person name="Rusch D."/>
            <person name="Podicherti R."/>
            <person name="Tsui H.-C.T."/>
            <person name="Winkler M.E."/>
        </authorList>
    </citation>
    <scope>NUCLEOTIDE SEQUENCE</scope>
</reference>
<feature type="domain" description="DUF7133" evidence="1">
    <location>
        <begin position="201"/>
        <end position="410"/>
    </location>
</feature>
<dbReference type="EMBL" id="UINC01081885">
    <property type="protein sequence ID" value="SVC26149.1"/>
    <property type="molecule type" value="Genomic_DNA"/>
</dbReference>
<accession>A0A382KPF8</accession>
<dbReference type="NCBIfam" id="TIGR02604">
    <property type="entry name" value="Piru_Ver_Nterm"/>
    <property type="match status" value="1"/>
</dbReference>
<dbReference type="PANTHER" id="PTHR33546">
    <property type="entry name" value="LARGE, MULTIFUNCTIONAL SECRETED PROTEIN-RELATED"/>
    <property type="match status" value="1"/>
</dbReference>
<dbReference type="PANTHER" id="PTHR33546:SF1">
    <property type="entry name" value="LARGE, MULTIFUNCTIONAL SECRETED PROTEIN"/>
    <property type="match status" value="1"/>
</dbReference>
<evidence type="ECO:0000313" key="2">
    <source>
        <dbReference type="EMBL" id="SVC26149.1"/>
    </source>
</evidence>
<sequence length="415" mass="46819">YQRLLDDLKPLGARMVLVSPILQENWGKPMPDPSKHNADLKTYADAIRELAQKNALPYLDLLGLVNPDVPKAKRLTMNSLQLNDAGHRRLAHFFLEELGLPPRKDLDHQKGRRIRNVIQAKNELYFYSWRPQNQTYIYSFRKREQGRHAKDIPGFAPLVQEMEKSIRSVLESLPHKITPAREIPPFLWESVKPSEKALHDAKSFHVPDDLELNLFASEPAIKNPVQSAWDEQGRLWVATAESYPHIAPGFVVNDKIIVLEDADRDGVADRRQVFADGLLMPTAILPGHGGVYVGTSTEILHLRDTDHDGKADEKTILISGLGTEDTHHVVHGLRHTEDGRIGFTQSIYINTHTETPWGVRRLRKSGVWTFDPNTHDLEVFAYGLVNPWGHQTDDFGQSFMTDGAGGAGIHYAFPG</sequence>